<feature type="domain" description="Snake toxin/toxin-like" evidence="2">
    <location>
        <begin position="36"/>
        <end position="108"/>
    </location>
</feature>
<feature type="chain" id="PRO_5034855045" description="Snake toxin/toxin-like domain-containing protein" evidence="1">
    <location>
        <begin position="32"/>
        <end position="137"/>
    </location>
</feature>
<protein>
    <recommendedName>
        <fullName evidence="2">Snake toxin/toxin-like domain-containing protein</fullName>
    </recommendedName>
</protein>
<proteinExistence type="predicted"/>
<dbReference type="SUPFAM" id="SSF57302">
    <property type="entry name" value="Snake toxin-like"/>
    <property type="match status" value="1"/>
</dbReference>
<evidence type="ECO:0000259" key="2">
    <source>
        <dbReference type="Pfam" id="PF00087"/>
    </source>
</evidence>
<dbReference type="AlphaFoldDB" id="A0A8E0RNT7"/>
<reference evidence="3" key="1">
    <citation type="submission" date="2019-05" db="EMBL/GenBank/DDBJ databases">
        <title>Annotation for the trematode Fasciolopsis buski.</title>
        <authorList>
            <person name="Choi Y.-J."/>
        </authorList>
    </citation>
    <scope>NUCLEOTIDE SEQUENCE</scope>
    <source>
        <strain evidence="3">HT</strain>
        <tissue evidence="3">Whole worm</tissue>
    </source>
</reference>
<evidence type="ECO:0000313" key="4">
    <source>
        <dbReference type="Proteomes" id="UP000728185"/>
    </source>
</evidence>
<dbReference type="InterPro" id="IPR035076">
    <property type="entry name" value="Toxin/TOLIP"/>
</dbReference>
<dbReference type="InterPro" id="IPR045860">
    <property type="entry name" value="Snake_toxin-like_sf"/>
</dbReference>
<dbReference type="EMBL" id="LUCM01009066">
    <property type="protein sequence ID" value="KAA0187520.1"/>
    <property type="molecule type" value="Genomic_DNA"/>
</dbReference>
<name>A0A8E0RNT7_9TREM</name>
<comment type="caution">
    <text evidence="3">The sequence shown here is derived from an EMBL/GenBank/DDBJ whole genome shotgun (WGS) entry which is preliminary data.</text>
</comment>
<accession>A0A8E0RNT7</accession>
<keyword evidence="1" id="KW-0732">Signal</keyword>
<dbReference type="OrthoDB" id="6226257at2759"/>
<evidence type="ECO:0000256" key="1">
    <source>
        <dbReference type="SAM" id="SignalP"/>
    </source>
</evidence>
<keyword evidence="4" id="KW-1185">Reference proteome</keyword>
<dbReference type="Pfam" id="PF00087">
    <property type="entry name" value="Toxin_TOLIP"/>
    <property type="match status" value="1"/>
</dbReference>
<feature type="signal peptide" evidence="1">
    <location>
        <begin position="1"/>
        <end position="31"/>
    </location>
</feature>
<dbReference type="Proteomes" id="UP000728185">
    <property type="component" value="Unassembled WGS sequence"/>
</dbReference>
<evidence type="ECO:0000313" key="3">
    <source>
        <dbReference type="EMBL" id="KAA0187520.1"/>
    </source>
</evidence>
<sequence>MQSRQLNRNATSPSIIQTWLLVLCMFPSVFSVRCRTCLPCEEEYKAKFLLRKDEIVDNCKVCITAETEYQGYKIQGRACMQRCPDQRSQNTKPGMHDKITCCYQDLCNNRALARNPHLVLTSVTSLLTTYGLLARFR</sequence>
<organism evidence="3 4">
    <name type="scientific">Fasciolopsis buskii</name>
    <dbReference type="NCBI Taxonomy" id="27845"/>
    <lineage>
        <taxon>Eukaryota</taxon>
        <taxon>Metazoa</taxon>
        <taxon>Spiralia</taxon>
        <taxon>Lophotrochozoa</taxon>
        <taxon>Platyhelminthes</taxon>
        <taxon>Trematoda</taxon>
        <taxon>Digenea</taxon>
        <taxon>Plagiorchiida</taxon>
        <taxon>Echinostomata</taxon>
        <taxon>Echinostomatoidea</taxon>
        <taxon>Fasciolidae</taxon>
        <taxon>Fasciolopsis</taxon>
    </lineage>
</organism>
<gene>
    <name evidence="3" type="ORF">FBUS_02998</name>
</gene>